<evidence type="ECO:0000259" key="1">
    <source>
        <dbReference type="Pfam" id="PF00534"/>
    </source>
</evidence>
<feature type="domain" description="Glycosyl transferase family 1" evidence="1">
    <location>
        <begin position="201"/>
        <end position="288"/>
    </location>
</feature>
<dbReference type="Proteomes" id="UP000563151">
    <property type="component" value="Unassembled WGS sequence"/>
</dbReference>
<organism evidence="2 3">
    <name type="scientific">Clostridium tetanomorphum</name>
    <dbReference type="NCBI Taxonomy" id="1553"/>
    <lineage>
        <taxon>Bacteria</taxon>
        <taxon>Bacillati</taxon>
        <taxon>Bacillota</taxon>
        <taxon>Clostridia</taxon>
        <taxon>Eubacteriales</taxon>
        <taxon>Clostridiaceae</taxon>
        <taxon>Clostridium</taxon>
    </lineage>
</organism>
<dbReference type="InterPro" id="IPR001296">
    <property type="entry name" value="Glyco_trans_1"/>
</dbReference>
<dbReference type="SUPFAM" id="SSF53756">
    <property type="entry name" value="UDP-Glycosyltransferase/glycogen phosphorylase"/>
    <property type="match status" value="1"/>
</dbReference>
<dbReference type="InterPro" id="IPR050194">
    <property type="entry name" value="Glycosyltransferase_grp1"/>
</dbReference>
<dbReference type="Pfam" id="PF00534">
    <property type="entry name" value="Glycos_transf_1"/>
    <property type="match status" value="1"/>
</dbReference>
<dbReference type="Gene3D" id="3.40.50.2000">
    <property type="entry name" value="Glycogen Phosphorylase B"/>
    <property type="match status" value="2"/>
</dbReference>
<sequence>MKILFIIGFYMSNHSYRENNYVKLLKECGHKVKVVTSNIYYPFNNMSKTERLNLIKNTSDDECIERRKCIFILKDMVYFQFKDVIDDFKPDIIHLMEGRQLIGYFAAKEALRRKIPLLYEHEQRTDFGSFLGIIRNKTINRYLIKCIARKSHGIRTISIESLDYLRSINEVDKKVIEVSTLGFDNRVFKFSYDIRNGIRYSLDVKEDEFLIVTTGKFLGNKRLDLIVKSFQKAKKNNIKLKMIIVGEIKKEILENIYCSDIIVIPKLVDEEKLNEIYNASDLAIWTRYTISYFQSLGAGCPILVPKCKYTLQLSSKLDNNEGIYLFDIKFNQDEYLYKMNENEIINNISRRILEISNKRLNKEKINSIAQIFSWEGIIENLEQQYIRIINKCKIN</sequence>
<dbReference type="PANTHER" id="PTHR45947:SF3">
    <property type="entry name" value="SULFOQUINOVOSYL TRANSFERASE SQD2"/>
    <property type="match status" value="1"/>
</dbReference>
<accession>A0A923E8K1</accession>
<name>A0A923E8K1_CLOTT</name>
<protein>
    <submittedName>
        <fullName evidence="2">Glycosyltransferase family 4 protein</fullName>
    </submittedName>
</protein>
<comment type="caution">
    <text evidence="2">The sequence shown here is derived from an EMBL/GenBank/DDBJ whole genome shotgun (WGS) entry which is preliminary data.</text>
</comment>
<dbReference type="AlphaFoldDB" id="A0A923E8K1"/>
<evidence type="ECO:0000313" key="3">
    <source>
        <dbReference type="Proteomes" id="UP000563151"/>
    </source>
</evidence>
<dbReference type="EMBL" id="JAAZWO010000004">
    <property type="protein sequence ID" value="MBC2397116.1"/>
    <property type="molecule type" value="Genomic_DNA"/>
</dbReference>
<gene>
    <name evidence="2" type="ORF">HGG79_04870</name>
</gene>
<keyword evidence="3" id="KW-1185">Reference proteome</keyword>
<reference evidence="2 3" key="1">
    <citation type="submission" date="2020-04" db="EMBL/GenBank/DDBJ databases">
        <title>Genomic insights into acetone-butanol-ethanol (ABE) fermentation by sequencing solventogenic clostridia strains.</title>
        <authorList>
            <person name="Brown S."/>
        </authorList>
    </citation>
    <scope>NUCLEOTIDE SEQUENCE [LARGE SCALE GENOMIC DNA]</scope>
    <source>
        <strain evidence="2 3">DJ011</strain>
    </source>
</reference>
<dbReference type="RefSeq" id="WP_173680474.1">
    <property type="nucleotide sequence ID" value="NZ_JAAZWO010000004.1"/>
</dbReference>
<dbReference type="CDD" id="cd03801">
    <property type="entry name" value="GT4_PimA-like"/>
    <property type="match status" value="1"/>
</dbReference>
<dbReference type="PANTHER" id="PTHR45947">
    <property type="entry name" value="SULFOQUINOVOSYL TRANSFERASE SQD2"/>
    <property type="match status" value="1"/>
</dbReference>
<evidence type="ECO:0000313" key="2">
    <source>
        <dbReference type="EMBL" id="MBC2397116.1"/>
    </source>
</evidence>
<dbReference type="GO" id="GO:0016757">
    <property type="term" value="F:glycosyltransferase activity"/>
    <property type="evidence" value="ECO:0007669"/>
    <property type="project" value="InterPro"/>
</dbReference>
<proteinExistence type="predicted"/>